<keyword evidence="6 12" id="KW-0547">Nucleotide-binding</keyword>
<dbReference type="InterPro" id="IPR018094">
    <property type="entry name" value="Thymidylate_kinase"/>
</dbReference>
<dbReference type="Pfam" id="PF02223">
    <property type="entry name" value="Thymidylate_kin"/>
    <property type="match status" value="1"/>
</dbReference>
<dbReference type="EMBL" id="FP929003">
    <property type="protein sequence ID" value="CBK42624.1"/>
    <property type="molecule type" value="Genomic_DNA"/>
</dbReference>
<dbReference type="FunFam" id="3.40.50.300:FF:000225">
    <property type="entry name" value="Thymidylate kinase"/>
    <property type="match status" value="1"/>
</dbReference>
<dbReference type="PROSITE" id="PS01331">
    <property type="entry name" value="THYMIDYLATE_KINASE"/>
    <property type="match status" value="1"/>
</dbReference>
<dbReference type="GO" id="GO:0006235">
    <property type="term" value="P:dTTP biosynthetic process"/>
    <property type="evidence" value="ECO:0007669"/>
    <property type="project" value="UniProtKB-UniRule"/>
</dbReference>
<evidence type="ECO:0000256" key="6">
    <source>
        <dbReference type="ARBA" id="ARBA00022741"/>
    </source>
</evidence>
<dbReference type="STRING" id="330214.NIDE2924"/>
<dbReference type="HAMAP" id="MF_00165">
    <property type="entry name" value="Thymidylate_kinase"/>
    <property type="match status" value="1"/>
</dbReference>
<comment type="catalytic activity">
    <reaction evidence="10 12">
        <text>dTMP + ATP = dTDP + ADP</text>
        <dbReference type="Rhea" id="RHEA:13517"/>
        <dbReference type="ChEBI" id="CHEBI:30616"/>
        <dbReference type="ChEBI" id="CHEBI:58369"/>
        <dbReference type="ChEBI" id="CHEBI:63528"/>
        <dbReference type="ChEBI" id="CHEBI:456216"/>
        <dbReference type="EC" id="2.7.4.9"/>
    </reaction>
</comment>
<dbReference type="InterPro" id="IPR027417">
    <property type="entry name" value="P-loop_NTPase"/>
</dbReference>
<evidence type="ECO:0000313" key="16">
    <source>
        <dbReference type="Proteomes" id="UP000001660"/>
    </source>
</evidence>
<evidence type="ECO:0000256" key="2">
    <source>
        <dbReference type="ARBA" id="ARBA00012980"/>
    </source>
</evidence>
<keyword evidence="8 12" id="KW-0067">ATP-binding</keyword>
<evidence type="ECO:0000256" key="5">
    <source>
        <dbReference type="ARBA" id="ARBA00022727"/>
    </source>
</evidence>
<evidence type="ECO:0000256" key="1">
    <source>
        <dbReference type="ARBA" id="ARBA00009776"/>
    </source>
</evidence>
<evidence type="ECO:0000256" key="11">
    <source>
        <dbReference type="ARBA" id="ARBA00057735"/>
    </source>
</evidence>
<keyword evidence="5 12" id="KW-0545">Nucleotide biosynthesis</keyword>
<dbReference type="Proteomes" id="UP000001660">
    <property type="component" value="Chromosome"/>
</dbReference>
<evidence type="ECO:0000256" key="10">
    <source>
        <dbReference type="ARBA" id="ARBA00048743"/>
    </source>
</evidence>
<keyword evidence="4 12" id="KW-0808">Transferase</keyword>
<dbReference type="GO" id="GO:0005524">
    <property type="term" value="F:ATP binding"/>
    <property type="evidence" value="ECO:0007669"/>
    <property type="project" value="UniProtKB-UniRule"/>
</dbReference>
<reference evidence="15 16" key="1">
    <citation type="journal article" date="2010" name="Proc. Natl. Acad. Sci. U.S.A.">
        <title>A Nitrospira metagenome illuminates the physiology and evolution of globally important nitrite-oxidizing bacteria.</title>
        <authorList>
            <person name="Lucker S."/>
            <person name="Wagner M."/>
            <person name="Maixner F."/>
            <person name="Pelletier E."/>
            <person name="Koch H."/>
            <person name="Vacherie B."/>
            <person name="Rattei T."/>
            <person name="Sinninghe Damste J."/>
            <person name="Spieck E."/>
            <person name="Le Paslier D."/>
            <person name="Daims H."/>
        </authorList>
    </citation>
    <scope>NUCLEOTIDE SEQUENCE [LARGE SCALE GENOMIC DNA]</scope>
</reference>
<dbReference type="CDD" id="cd01672">
    <property type="entry name" value="TMPK"/>
    <property type="match status" value="1"/>
</dbReference>
<evidence type="ECO:0000256" key="3">
    <source>
        <dbReference type="ARBA" id="ARBA00017144"/>
    </source>
</evidence>
<dbReference type="GO" id="GO:0004798">
    <property type="term" value="F:dTMP kinase activity"/>
    <property type="evidence" value="ECO:0007669"/>
    <property type="project" value="UniProtKB-UniRule"/>
</dbReference>
<keyword evidence="16" id="KW-1185">Reference proteome</keyword>
<gene>
    <name evidence="12 15" type="primary">tmk</name>
    <name evidence="15" type="ORF">NIDE2924</name>
</gene>
<feature type="region of interest" description="Disordered" evidence="13">
    <location>
        <begin position="216"/>
        <end position="241"/>
    </location>
</feature>
<comment type="function">
    <text evidence="11 12">Phosphorylation of dTMP to form dTDP in both de novo and salvage pathways of dTTP synthesis.</text>
</comment>
<keyword evidence="7 12" id="KW-0418">Kinase</keyword>
<evidence type="ECO:0000256" key="12">
    <source>
        <dbReference type="HAMAP-Rule" id="MF_00165"/>
    </source>
</evidence>
<organism evidence="15 16">
    <name type="scientific">Nitrospira defluvii</name>
    <dbReference type="NCBI Taxonomy" id="330214"/>
    <lineage>
        <taxon>Bacteria</taxon>
        <taxon>Pseudomonadati</taxon>
        <taxon>Nitrospirota</taxon>
        <taxon>Nitrospiria</taxon>
        <taxon>Nitrospirales</taxon>
        <taxon>Nitrospiraceae</taxon>
        <taxon>Nitrospira</taxon>
    </lineage>
</organism>
<dbReference type="Gene3D" id="3.40.50.300">
    <property type="entry name" value="P-loop containing nucleotide triphosphate hydrolases"/>
    <property type="match status" value="1"/>
</dbReference>
<dbReference type="GO" id="GO:0006227">
    <property type="term" value="P:dUDP biosynthetic process"/>
    <property type="evidence" value="ECO:0007669"/>
    <property type="project" value="TreeGrafter"/>
</dbReference>
<dbReference type="eggNOG" id="COG0125">
    <property type="taxonomic scope" value="Bacteria"/>
</dbReference>
<protein>
    <recommendedName>
        <fullName evidence="3 12">Thymidylate kinase</fullName>
        <ecNumber evidence="2 12">2.7.4.9</ecNumber>
    </recommendedName>
    <alternativeName>
        <fullName evidence="9 12">dTMP kinase</fullName>
    </alternativeName>
</protein>
<evidence type="ECO:0000259" key="14">
    <source>
        <dbReference type="Pfam" id="PF02223"/>
    </source>
</evidence>
<evidence type="ECO:0000256" key="8">
    <source>
        <dbReference type="ARBA" id="ARBA00022840"/>
    </source>
</evidence>
<dbReference type="EC" id="2.7.4.9" evidence="2 12"/>
<feature type="binding site" evidence="12">
    <location>
        <begin position="18"/>
        <end position="25"/>
    </location>
    <ligand>
        <name>ATP</name>
        <dbReference type="ChEBI" id="CHEBI:30616"/>
    </ligand>
</feature>
<dbReference type="PANTHER" id="PTHR10344">
    <property type="entry name" value="THYMIDYLATE KINASE"/>
    <property type="match status" value="1"/>
</dbReference>
<feature type="domain" description="Thymidylate kinase-like" evidence="14">
    <location>
        <begin position="16"/>
        <end position="203"/>
    </location>
</feature>
<evidence type="ECO:0000256" key="9">
    <source>
        <dbReference type="ARBA" id="ARBA00029962"/>
    </source>
</evidence>
<dbReference type="GO" id="GO:0005829">
    <property type="term" value="C:cytosol"/>
    <property type="evidence" value="ECO:0007669"/>
    <property type="project" value="TreeGrafter"/>
</dbReference>
<dbReference type="InterPro" id="IPR018095">
    <property type="entry name" value="Thymidylate_kin_CS"/>
</dbReference>
<comment type="similarity">
    <text evidence="1 12">Belongs to the thymidylate kinase family.</text>
</comment>
<dbReference type="AlphaFoldDB" id="D8PH87"/>
<evidence type="ECO:0000256" key="13">
    <source>
        <dbReference type="SAM" id="MobiDB-lite"/>
    </source>
</evidence>
<dbReference type="SUPFAM" id="SSF52540">
    <property type="entry name" value="P-loop containing nucleoside triphosphate hydrolases"/>
    <property type="match status" value="1"/>
</dbReference>
<dbReference type="InterPro" id="IPR039430">
    <property type="entry name" value="Thymidylate_kin-like_dom"/>
</dbReference>
<sequence length="241" mass="26833">MMTPRSRPPRGLFITLEGTEGCGKSTQAKLLGEHLRNQGYDTVETREPGGTPLAEKIRSVLLDRADEPVAPETEAFLVLAARRQHVAQVIEPALARGSIVLCDRFIDSTLAYQGYARGLDIATLERLNRLATHTLMPDLTLVFDLPVSTGLARRRSAAELNRLDRESLRFHRRVRAGFLDLAKRHPRRIQIVSARASRETVARAVARIVTPLLDRPGRANSRSAASRLQPSRTSQVRHAVR</sequence>
<accession>D8PH87</accession>
<proteinExistence type="inferred from homology"/>
<name>D8PH87_9BACT</name>
<dbReference type="NCBIfam" id="TIGR00041">
    <property type="entry name" value="DTMP_kinase"/>
    <property type="match status" value="1"/>
</dbReference>
<feature type="compositionally biased region" description="Polar residues" evidence="13">
    <location>
        <begin position="220"/>
        <end position="241"/>
    </location>
</feature>
<dbReference type="KEGG" id="nde:NIDE2924"/>
<evidence type="ECO:0000256" key="7">
    <source>
        <dbReference type="ARBA" id="ARBA00022777"/>
    </source>
</evidence>
<dbReference type="GO" id="GO:0006233">
    <property type="term" value="P:dTDP biosynthetic process"/>
    <property type="evidence" value="ECO:0007669"/>
    <property type="project" value="InterPro"/>
</dbReference>
<dbReference type="HOGENOM" id="CLU_049131_0_2_0"/>
<dbReference type="OrthoDB" id="9774907at2"/>
<dbReference type="PANTHER" id="PTHR10344:SF4">
    <property type="entry name" value="UMP-CMP KINASE 2, MITOCHONDRIAL"/>
    <property type="match status" value="1"/>
</dbReference>
<evidence type="ECO:0000256" key="4">
    <source>
        <dbReference type="ARBA" id="ARBA00022679"/>
    </source>
</evidence>
<evidence type="ECO:0000313" key="15">
    <source>
        <dbReference type="EMBL" id="CBK42624.1"/>
    </source>
</evidence>